<evidence type="ECO:0000313" key="1">
    <source>
        <dbReference type="EMBL" id="KAA8905443.1"/>
    </source>
</evidence>
<dbReference type="VEuPathDB" id="FungiDB:TRICI_005289"/>
<sequence>MEVGGCSIMVQVLQKRDCSEQIAEEGCKDATNKGPALEHNGEAANAADNIGGVSENADPFFPEFTEDNISIQVRLRAEQMENFTRDAKNAINEAFVKRSGAHQNVVFEVSGCKKTDIEALKEVRRELGIKGKSTVDYTEGVYRIVIPGKVNELVIGFCMGLVTKLTTMSTEVILTLQYLANPLKKQPDASFCPSLNEILHRILREVVNDLPEMPVFEMAYTEAST</sequence>
<accession>A0A642UU16</accession>
<dbReference type="AlphaFoldDB" id="A0A642UU16"/>
<dbReference type="Proteomes" id="UP000761534">
    <property type="component" value="Unassembled WGS sequence"/>
</dbReference>
<name>A0A642UU16_9ASCO</name>
<keyword evidence="2" id="KW-1185">Reference proteome</keyword>
<evidence type="ECO:0000313" key="2">
    <source>
        <dbReference type="Proteomes" id="UP000761534"/>
    </source>
</evidence>
<comment type="caution">
    <text evidence="1">The sequence shown here is derived from an EMBL/GenBank/DDBJ whole genome shotgun (WGS) entry which is preliminary data.</text>
</comment>
<organism evidence="1 2">
    <name type="scientific">Trichomonascus ciferrii</name>
    <dbReference type="NCBI Taxonomy" id="44093"/>
    <lineage>
        <taxon>Eukaryota</taxon>
        <taxon>Fungi</taxon>
        <taxon>Dikarya</taxon>
        <taxon>Ascomycota</taxon>
        <taxon>Saccharomycotina</taxon>
        <taxon>Dipodascomycetes</taxon>
        <taxon>Dipodascales</taxon>
        <taxon>Trichomonascaceae</taxon>
        <taxon>Trichomonascus</taxon>
        <taxon>Trichomonascus ciferrii complex</taxon>
    </lineage>
</organism>
<protein>
    <submittedName>
        <fullName evidence="1">Uncharacterized protein</fullName>
    </submittedName>
</protein>
<gene>
    <name evidence="1" type="ORF">TRICI_005289</name>
</gene>
<proteinExistence type="predicted"/>
<dbReference type="EMBL" id="SWFS01000415">
    <property type="protein sequence ID" value="KAA8905443.1"/>
    <property type="molecule type" value="Genomic_DNA"/>
</dbReference>
<reference evidence="1" key="1">
    <citation type="journal article" date="2019" name="G3 (Bethesda)">
        <title>Genome Assemblies of Two Rare Opportunistic Yeast Pathogens: Diutina rugosa (syn. Candida rugosa) and Trichomonascus ciferrii (syn. Candida ciferrii).</title>
        <authorList>
            <person name="Mixao V."/>
            <person name="Saus E."/>
            <person name="Hansen A.P."/>
            <person name="Lass-Florl C."/>
            <person name="Gabaldon T."/>
        </authorList>
    </citation>
    <scope>NUCLEOTIDE SEQUENCE</scope>
    <source>
        <strain evidence="1">CBS 4856</strain>
    </source>
</reference>